<dbReference type="HOGENOM" id="CLU_2787096_0_0_7"/>
<gene>
    <name evidence="2" type="ORF">DESPIG_00770</name>
</gene>
<evidence type="ECO:0000256" key="1">
    <source>
        <dbReference type="SAM" id="MobiDB-lite"/>
    </source>
</evidence>
<dbReference type="EMBL" id="ABXU01000025">
    <property type="protein sequence ID" value="EEB34282.1"/>
    <property type="molecule type" value="Genomic_DNA"/>
</dbReference>
<feature type="compositionally biased region" description="Basic residues" evidence="1">
    <location>
        <begin position="21"/>
        <end position="31"/>
    </location>
</feature>
<sequence length="68" mass="7467">METDDKKSGWGGKRSGAGRPRSPHNPRKKIARQVTLAPEIWALVDAAQASSGQSRTEIFEHLIRTNLG</sequence>
<reference evidence="2 3" key="1">
    <citation type="submission" date="2008-10" db="EMBL/GenBank/DDBJ databases">
        <title>Draft genome sequence of Desulvovibrio piger (ATCC 29098).</title>
        <authorList>
            <person name="Sudarsanam P."/>
            <person name="Ley R."/>
            <person name="Guruge J."/>
            <person name="Turnbaugh P.J."/>
            <person name="Mahowald M."/>
            <person name="Liep D."/>
            <person name="Gordon J."/>
        </authorList>
    </citation>
    <scope>NUCLEOTIDE SEQUENCE [LARGE SCALE GENOMIC DNA]</scope>
    <source>
        <strain evidence="2 3">ATCC 29098</strain>
    </source>
</reference>
<accession>B6WRS9</accession>
<dbReference type="AlphaFoldDB" id="B6WRS9"/>
<evidence type="ECO:0000313" key="3">
    <source>
        <dbReference type="Proteomes" id="UP000003676"/>
    </source>
</evidence>
<reference evidence="2 3" key="2">
    <citation type="submission" date="2008-10" db="EMBL/GenBank/DDBJ databases">
        <authorList>
            <person name="Fulton L."/>
            <person name="Clifton S."/>
            <person name="Fulton B."/>
            <person name="Xu J."/>
            <person name="Minx P."/>
            <person name="Pepin K.H."/>
            <person name="Johnson M."/>
            <person name="Bhonagiri V."/>
            <person name="Nash W.E."/>
            <person name="Mardis E.R."/>
            <person name="Wilson R.K."/>
        </authorList>
    </citation>
    <scope>NUCLEOTIDE SEQUENCE [LARGE SCALE GENOMIC DNA]</scope>
    <source>
        <strain evidence="2 3">ATCC 29098</strain>
    </source>
</reference>
<name>B6WRS9_9BACT</name>
<dbReference type="Proteomes" id="UP000003676">
    <property type="component" value="Unassembled WGS sequence"/>
</dbReference>
<organism evidence="2 3">
    <name type="scientific">Desulfovibrio piger ATCC 29098</name>
    <dbReference type="NCBI Taxonomy" id="411464"/>
    <lineage>
        <taxon>Bacteria</taxon>
        <taxon>Pseudomonadati</taxon>
        <taxon>Thermodesulfobacteriota</taxon>
        <taxon>Desulfovibrionia</taxon>
        <taxon>Desulfovibrionales</taxon>
        <taxon>Desulfovibrionaceae</taxon>
        <taxon>Desulfovibrio</taxon>
    </lineage>
</organism>
<evidence type="ECO:0000313" key="2">
    <source>
        <dbReference type="EMBL" id="EEB34282.1"/>
    </source>
</evidence>
<protein>
    <submittedName>
        <fullName evidence="2">Uncharacterized protein</fullName>
    </submittedName>
</protein>
<proteinExistence type="predicted"/>
<feature type="region of interest" description="Disordered" evidence="1">
    <location>
        <begin position="1"/>
        <end position="31"/>
    </location>
</feature>
<comment type="caution">
    <text evidence="2">The sequence shown here is derived from an EMBL/GenBank/DDBJ whole genome shotgun (WGS) entry which is preliminary data.</text>
</comment>